<feature type="compositionally biased region" description="Basic and acidic residues" evidence="1">
    <location>
        <begin position="1"/>
        <end position="16"/>
    </location>
</feature>
<dbReference type="Pfam" id="PF13867">
    <property type="entry name" value="SAP30_Sin3_bdg"/>
    <property type="match status" value="1"/>
</dbReference>
<reference evidence="5 6" key="1">
    <citation type="submission" date="2016-10" db="EMBL/GenBank/DDBJ databases">
        <authorList>
            <person name="de Groot N.N."/>
        </authorList>
    </citation>
    <scope>NUCLEOTIDE SEQUENCE [LARGE SCALE GENOMIC DNA]</scope>
    <source>
        <strain evidence="3 6">CBS 141442</strain>
        <strain evidence="4 5">PYCC 4715</strain>
    </source>
</reference>
<evidence type="ECO:0000256" key="1">
    <source>
        <dbReference type="SAM" id="MobiDB-lite"/>
    </source>
</evidence>
<protein>
    <submittedName>
        <fullName evidence="4">CIC11C00000005512</fullName>
    </submittedName>
    <submittedName>
        <fullName evidence="3">CIC11C00000005880</fullName>
    </submittedName>
</protein>
<dbReference type="OrthoDB" id="510958at2759"/>
<dbReference type="Proteomes" id="UP000182259">
    <property type="component" value="Chromosome II"/>
</dbReference>
<evidence type="ECO:0000313" key="6">
    <source>
        <dbReference type="Proteomes" id="UP000182334"/>
    </source>
</evidence>
<dbReference type="STRING" id="45354.A0A1L0BLF0"/>
<organism evidence="4 5">
    <name type="scientific">Sungouiella intermedia</name>
    <dbReference type="NCBI Taxonomy" id="45354"/>
    <lineage>
        <taxon>Eukaryota</taxon>
        <taxon>Fungi</taxon>
        <taxon>Dikarya</taxon>
        <taxon>Ascomycota</taxon>
        <taxon>Saccharomycotina</taxon>
        <taxon>Pichiomycetes</taxon>
        <taxon>Metschnikowiaceae</taxon>
        <taxon>Sungouiella</taxon>
    </lineage>
</organism>
<dbReference type="EMBL" id="LT635758">
    <property type="protein sequence ID" value="SGZ51684.1"/>
    <property type="molecule type" value="Genomic_DNA"/>
</dbReference>
<name>A0A1L0BLF0_9ASCO</name>
<evidence type="ECO:0000313" key="5">
    <source>
        <dbReference type="Proteomes" id="UP000182259"/>
    </source>
</evidence>
<evidence type="ECO:0000259" key="2">
    <source>
        <dbReference type="Pfam" id="PF13867"/>
    </source>
</evidence>
<dbReference type="InterPro" id="IPR025718">
    <property type="entry name" value="SAP30_Sin3-bd"/>
</dbReference>
<accession>A0A1L0BLF0</accession>
<keyword evidence="6" id="KW-1185">Reference proteome</keyword>
<dbReference type="AlphaFoldDB" id="A0A1L0BLF0"/>
<evidence type="ECO:0000313" key="4">
    <source>
        <dbReference type="EMBL" id="SGZ52255.1"/>
    </source>
</evidence>
<gene>
    <name evidence="4" type="ORF">SAMEA4029009_CIC11G00000005512</name>
    <name evidence="3" type="ORF">SAMEA4029010_CIC11G00000005880</name>
</gene>
<proteinExistence type="predicted"/>
<dbReference type="InterPro" id="IPR038291">
    <property type="entry name" value="SAP30_C_sf"/>
</dbReference>
<evidence type="ECO:0000313" key="3">
    <source>
        <dbReference type="EMBL" id="SGZ51684.1"/>
    </source>
</evidence>
<dbReference type="EMBL" id="LT635765">
    <property type="protein sequence ID" value="SGZ52255.1"/>
    <property type="molecule type" value="Genomic_DNA"/>
</dbReference>
<dbReference type="Gene3D" id="6.10.160.20">
    <property type="match status" value="1"/>
</dbReference>
<dbReference type="Proteomes" id="UP000182334">
    <property type="component" value="Chromosome III"/>
</dbReference>
<feature type="region of interest" description="Disordered" evidence="1">
    <location>
        <begin position="1"/>
        <end position="30"/>
    </location>
</feature>
<sequence length="153" mass="17124">MPPRVQHRDSASESESKTGTTSRAANKARNAVAQAAQLELLSKHIHSNGPKDKPKVNPLDFLSLDNEALHKYNLKYGMNLPKIQSVNENILLSEIGKKTYSAMKAVSLGRISKPEFASHVHKHFLAAPCRENEIVANFMYKVKNENKDFKLTL</sequence>
<feature type="domain" description="Histone deacetylase complex subunit SAP30 Sin3 binding" evidence="2">
    <location>
        <begin position="112"/>
        <end position="143"/>
    </location>
</feature>